<dbReference type="OMA" id="NAYHTNY"/>
<evidence type="ECO:0000256" key="2">
    <source>
        <dbReference type="ARBA" id="ARBA00022692"/>
    </source>
</evidence>
<keyword evidence="3 8" id="KW-0732">Signal</keyword>
<feature type="transmembrane region" description="Helical" evidence="7">
    <location>
        <begin position="85"/>
        <end position="107"/>
    </location>
</feature>
<comment type="similarity">
    <text evidence="6">Belongs to the DESIGUAL family.</text>
</comment>
<dbReference type="InterPro" id="IPR052222">
    <property type="entry name" value="DESIGUAL"/>
</dbReference>
<sequence>MASTLVLVLVFIFDLIAFALAVAAEQRRTTALRPSGSRAWAIVLFISSWIFFVIAVSCLLSASVSNAVHTKYRRSLSCKVVRKGFFGAGAAFVVLTGIATELFYVSFSKANDGYATYARDTGVRMGNL</sequence>
<dbReference type="InterPro" id="IPR009606">
    <property type="entry name" value="DEAL/Modifying_wall_lignin1/2"/>
</dbReference>
<keyword evidence="5 7" id="KW-0472">Membrane</keyword>
<dbReference type="EnsemblPlants" id="evm.model.09.36">
    <property type="protein sequence ID" value="cds.evm.model.09.36"/>
    <property type="gene ID" value="evm.TU.09.36"/>
</dbReference>
<evidence type="ECO:0000256" key="6">
    <source>
        <dbReference type="ARBA" id="ARBA00029467"/>
    </source>
</evidence>
<evidence type="ECO:0000256" key="4">
    <source>
        <dbReference type="ARBA" id="ARBA00022989"/>
    </source>
</evidence>
<dbReference type="GO" id="GO:0012505">
    <property type="term" value="C:endomembrane system"/>
    <property type="evidence" value="ECO:0007669"/>
    <property type="project" value="UniProtKB-SubCell"/>
</dbReference>
<evidence type="ECO:0000313" key="9">
    <source>
        <dbReference type="EnsemblPlants" id="cds.evm.model.09.36"/>
    </source>
</evidence>
<proteinExistence type="inferred from homology"/>
<comment type="subcellular location">
    <subcellularLocation>
        <location evidence="1">Endomembrane system</location>
        <topology evidence="1">Multi-pass membrane protein</topology>
    </subcellularLocation>
</comment>
<feature type="transmembrane region" description="Helical" evidence="7">
    <location>
        <begin position="39"/>
        <end position="64"/>
    </location>
</feature>
<accession>A0A803QFX7</accession>
<evidence type="ECO:0000256" key="1">
    <source>
        <dbReference type="ARBA" id="ARBA00004127"/>
    </source>
</evidence>
<evidence type="ECO:0000313" key="10">
    <source>
        <dbReference type="Proteomes" id="UP000596661"/>
    </source>
</evidence>
<dbReference type="Pfam" id="PF06749">
    <property type="entry name" value="DUF1218"/>
    <property type="match status" value="1"/>
</dbReference>
<feature type="chain" id="PRO_5031225400" description="CASP-like protein" evidence="8">
    <location>
        <begin position="22"/>
        <end position="128"/>
    </location>
</feature>
<evidence type="ECO:0000256" key="7">
    <source>
        <dbReference type="SAM" id="Phobius"/>
    </source>
</evidence>
<dbReference type="Gramene" id="evm.model.09.36">
    <property type="protein sequence ID" value="cds.evm.model.09.36"/>
    <property type="gene ID" value="evm.TU.09.36"/>
</dbReference>
<keyword evidence="10" id="KW-1185">Reference proteome</keyword>
<evidence type="ECO:0000256" key="8">
    <source>
        <dbReference type="SAM" id="SignalP"/>
    </source>
</evidence>
<keyword evidence="4 7" id="KW-1133">Transmembrane helix</keyword>
<name>A0A803QFX7_CANSA</name>
<evidence type="ECO:0000256" key="3">
    <source>
        <dbReference type="ARBA" id="ARBA00022729"/>
    </source>
</evidence>
<feature type="signal peptide" evidence="8">
    <location>
        <begin position="1"/>
        <end position="21"/>
    </location>
</feature>
<dbReference type="Proteomes" id="UP000596661">
    <property type="component" value="Chromosome 9"/>
</dbReference>
<dbReference type="PANTHER" id="PTHR31769">
    <property type="entry name" value="OS07G0462200 PROTEIN-RELATED"/>
    <property type="match status" value="1"/>
</dbReference>
<organism evidence="9 10">
    <name type="scientific">Cannabis sativa</name>
    <name type="common">Hemp</name>
    <name type="synonym">Marijuana</name>
    <dbReference type="NCBI Taxonomy" id="3483"/>
    <lineage>
        <taxon>Eukaryota</taxon>
        <taxon>Viridiplantae</taxon>
        <taxon>Streptophyta</taxon>
        <taxon>Embryophyta</taxon>
        <taxon>Tracheophyta</taxon>
        <taxon>Spermatophyta</taxon>
        <taxon>Magnoliopsida</taxon>
        <taxon>eudicotyledons</taxon>
        <taxon>Gunneridae</taxon>
        <taxon>Pentapetalae</taxon>
        <taxon>rosids</taxon>
        <taxon>fabids</taxon>
        <taxon>Rosales</taxon>
        <taxon>Cannabaceae</taxon>
        <taxon>Cannabis</taxon>
    </lineage>
</organism>
<dbReference type="AlphaFoldDB" id="A0A803QFX7"/>
<reference evidence="9" key="2">
    <citation type="submission" date="2021-03" db="UniProtKB">
        <authorList>
            <consortium name="EnsemblPlants"/>
        </authorList>
    </citation>
    <scope>IDENTIFICATION</scope>
</reference>
<evidence type="ECO:0000256" key="5">
    <source>
        <dbReference type="ARBA" id="ARBA00023136"/>
    </source>
</evidence>
<keyword evidence="2 7" id="KW-0812">Transmembrane</keyword>
<protein>
    <recommendedName>
        <fullName evidence="11">CASP-like protein</fullName>
    </recommendedName>
</protein>
<reference evidence="9" key="1">
    <citation type="submission" date="2018-11" db="EMBL/GenBank/DDBJ databases">
        <authorList>
            <person name="Grassa J C."/>
        </authorList>
    </citation>
    <scope>NUCLEOTIDE SEQUENCE [LARGE SCALE GENOMIC DNA]</scope>
</reference>
<evidence type="ECO:0008006" key="11">
    <source>
        <dbReference type="Google" id="ProtNLM"/>
    </source>
</evidence>
<dbReference type="EMBL" id="UZAU01000718">
    <property type="status" value="NOT_ANNOTATED_CDS"/>
    <property type="molecule type" value="Genomic_DNA"/>
</dbReference>